<dbReference type="InterPro" id="IPR005807">
    <property type="entry name" value="SecE_bac"/>
</dbReference>
<reference evidence="10 11" key="1">
    <citation type="journal article" date="2016" name="Nat. Commun.">
        <title>Thousands of microbial genomes shed light on interconnected biogeochemical processes in an aquifer system.</title>
        <authorList>
            <person name="Anantharaman K."/>
            <person name="Brown C.T."/>
            <person name="Hug L.A."/>
            <person name="Sharon I."/>
            <person name="Castelle C.J."/>
            <person name="Probst A.J."/>
            <person name="Thomas B.C."/>
            <person name="Singh A."/>
            <person name="Wilkins M.J."/>
            <person name="Karaoz U."/>
            <person name="Brodie E.L."/>
            <person name="Williams K.H."/>
            <person name="Hubbard S.S."/>
            <person name="Banfield J.F."/>
        </authorList>
    </citation>
    <scope>NUCLEOTIDE SEQUENCE [LARGE SCALE GENOMIC DNA]</scope>
</reference>
<keyword evidence="7 9" id="KW-0811">Translocation</keyword>
<keyword evidence="8 9" id="KW-0472">Membrane</keyword>
<evidence type="ECO:0000256" key="4">
    <source>
        <dbReference type="ARBA" id="ARBA00022692"/>
    </source>
</evidence>
<comment type="similarity">
    <text evidence="9">Belongs to the SecE/SEC61-gamma family.</text>
</comment>
<accession>A0A1F6XMR3</accession>
<dbReference type="GO" id="GO:0009306">
    <property type="term" value="P:protein secretion"/>
    <property type="evidence" value="ECO:0007669"/>
    <property type="project" value="UniProtKB-UniRule"/>
</dbReference>
<evidence type="ECO:0000256" key="3">
    <source>
        <dbReference type="ARBA" id="ARBA00022475"/>
    </source>
</evidence>
<dbReference type="Pfam" id="PF00584">
    <property type="entry name" value="SecE"/>
    <property type="match status" value="1"/>
</dbReference>
<keyword evidence="5 9" id="KW-0653">Protein transport</keyword>
<dbReference type="GO" id="GO:0008320">
    <property type="term" value="F:protein transmembrane transporter activity"/>
    <property type="evidence" value="ECO:0007669"/>
    <property type="project" value="UniProtKB-UniRule"/>
</dbReference>
<evidence type="ECO:0000313" key="11">
    <source>
        <dbReference type="Proteomes" id="UP000178104"/>
    </source>
</evidence>
<dbReference type="PANTHER" id="PTHR33910:SF1">
    <property type="entry name" value="PROTEIN TRANSLOCASE SUBUNIT SECE"/>
    <property type="match status" value="1"/>
</dbReference>
<evidence type="ECO:0000256" key="5">
    <source>
        <dbReference type="ARBA" id="ARBA00022927"/>
    </source>
</evidence>
<dbReference type="GO" id="GO:0065002">
    <property type="term" value="P:intracellular protein transmembrane transport"/>
    <property type="evidence" value="ECO:0007669"/>
    <property type="project" value="UniProtKB-UniRule"/>
</dbReference>
<proteinExistence type="inferred from homology"/>
<keyword evidence="6 9" id="KW-1133">Transmembrane helix</keyword>
<comment type="subcellular location">
    <subcellularLocation>
        <location evidence="9">Cell membrane</location>
        <topology evidence="9">Single-pass membrane protein</topology>
    </subcellularLocation>
    <subcellularLocation>
        <location evidence="1">Membrane</location>
    </subcellularLocation>
</comment>
<comment type="subunit">
    <text evidence="9">Component of the Sec protein translocase complex. Heterotrimer consisting of SecY, SecE and SecG subunits. The heterotrimers can form oligomers, although 1 heterotrimer is thought to be able to translocate proteins. Interacts with the ribosome. Interacts with SecDF, and other proteins may be involved. Interacts with SecA.</text>
</comment>
<keyword evidence="2 9" id="KW-0813">Transport</keyword>
<dbReference type="GO" id="GO:0006605">
    <property type="term" value="P:protein targeting"/>
    <property type="evidence" value="ECO:0007669"/>
    <property type="project" value="UniProtKB-UniRule"/>
</dbReference>
<sequence length="61" mass="7085">MSKITEYLKETKTELKHVIWPSKRQTLFYTLVVIVLSVLVAYYLGIFDFIFSKGLEKVIGS</sequence>
<dbReference type="Gene3D" id="1.20.5.1030">
    <property type="entry name" value="Preprotein translocase secy subunit"/>
    <property type="match status" value="1"/>
</dbReference>
<comment type="function">
    <text evidence="9">Essential subunit of the Sec protein translocation channel SecYEG. Clamps together the 2 halves of SecY. May contact the channel plug during translocation.</text>
</comment>
<gene>
    <name evidence="9" type="primary">secE</name>
    <name evidence="10" type="ORF">A2917_02660</name>
</gene>
<name>A0A1F6XMR3_9BACT</name>
<dbReference type="PANTHER" id="PTHR33910">
    <property type="entry name" value="PROTEIN TRANSLOCASE SUBUNIT SECE"/>
    <property type="match status" value="1"/>
</dbReference>
<comment type="caution">
    <text evidence="10">The sequence shown here is derived from an EMBL/GenBank/DDBJ whole genome shotgun (WGS) entry which is preliminary data.</text>
</comment>
<protein>
    <recommendedName>
        <fullName evidence="9">Protein translocase subunit SecE</fullName>
    </recommendedName>
</protein>
<dbReference type="AlphaFoldDB" id="A0A1F6XMR3"/>
<dbReference type="InterPro" id="IPR001901">
    <property type="entry name" value="Translocase_SecE/Sec61-g"/>
</dbReference>
<dbReference type="NCBIfam" id="TIGR00964">
    <property type="entry name" value="secE_bact"/>
    <property type="match status" value="1"/>
</dbReference>
<evidence type="ECO:0000256" key="9">
    <source>
        <dbReference type="HAMAP-Rule" id="MF_00422"/>
    </source>
</evidence>
<dbReference type="HAMAP" id="MF_00422">
    <property type="entry name" value="SecE"/>
    <property type="match status" value="1"/>
</dbReference>
<keyword evidence="3 9" id="KW-1003">Cell membrane</keyword>
<evidence type="ECO:0000256" key="2">
    <source>
        <dbReference type="ARBA" id="ARBA00022448"/>
    </source>
</evidence>
<feature type="transmembrane region" description="Helical" evidence="9">
    <location>
        <begin position="27"/>
        <end position="51"/>
    </location>
</feature>
<evidence type="ECO:0000256" key="8">
    <source>
        <dbReference type="ARBA" id="ARBA00023136"/>
    </source>
</evidence>
<dbReference type="EMBL" id="MFVE01000005">
    <property type="protein sequence ID" value="OGI95439.1"/>
    <property type="molecule type" value="Genomic_DNA"/>
</dbReference>
<dbReference type="GO" id="GO:0043952">
    <property type="term" value="P:protein transport by the Sec complex"/>
    <property type="evidence" value="ECO:0007669"/>
    <property type="project" value="UniProtKB-UniRule"/>
</dbReference>
<dbReference type="GO" id="GO:0005886">
    <property type="term" value="C:plasma membrane"/>
    <property type="evidence" value="ECO:0007669"/>
    <property type="project" value="UniProtKB-SubCell"/>
</dbReference>
<keyword evidence="4 9" id="KW-0812">Transmembrane</keyword>
<dbReference type="STRING" id="1801780.A2917_02660"/>
<evidence type="ECO:0000313" key="10">
    <source>
        <dbReference type="EMBL" id="OGI95439.1"/>
    </source>
</evidence>
<evidence type="ECO:0000256" key="7">
    <source>
        <dbReference type="ARBA" id="ARBA00023010"/>
    </source>
</evidence>
<evidence type="ECO:0000256" key="1">
    <source>
        <dbReference type="ARBA" id="ARBA00004370"/>
    </source>
</evidence>
<dbReference type="InterPro" id="IPR038379">
    <property type="entry name" value="SecE_sf"/>
</dbReference>
<evidence type="ECO:0000256" key="6">
    <source>
        <dbReference type="ARBA" id="ARBA00022989"/>
    </source>
</evidence>
<organism evidence="10 11">
    <name type="scientific">Candidatus Nomurabacteria bacterium RIFCSPLOWO2_01_FULL_42_17</name>
    <dbReference type="NCBI Taxonomy" id="1801780"/>
    <lineage>
        <taxon>Bacteria</taxon>
        <taxon>Candidatus Nomuraibacteriota</taxon>
    </lineage>
</organism>
<dbReference type="Proteomes" id="UP000178104">
    <property type="component" value="Unassembled WGS sequence"/>
</dbReference>